<accession>A0ACD3SQF4</accession>
<gene>
    <name evidence="1" type="ORF">MW7_005945</name>
</gene>
<keyword evidence="2" id="KW-1185">Reference proteome</keyword>
<proteinExistence type="predicted"/>
<protein>
    <submittedName>
        <fullName evidence="1">DUF927 domain-containing protein</fullName>
    </submittedName>
</protein>
<name>A0ACD3SQF4_9BURK</name>
<evidence type="ECO:0000313" key="1">
    <source>
        <dbReference type="EMBL" id="TMS58293.1"/>
    </source>
</evidence>
<sequence>MLTPNNCLGPSDALTDASNRRGTDATTEPDALLARLLEGLTGHQQGVPNGTEGPLQDYIPFPFLFGADGISREKDDSPPEQVCGPIVIQRLTRGATGHDFGLLIAGITLDDRVISLSIPASRLHGDPSDLARVLADRGIRVVPSKEKALISYLDAARLLARQRGWLTAQPRLGWAEGSRAAFVFPEQVVGVQDSVFQPERANRMSESCRASGTLAEWQRRIALPAGEDRLATFALCASFVAPLLRPANSDSFGFNLYGLTSRGKTTLLQLVASVWGHGGDPGADGLAFCRRWNATGNALESLAEEHNDLPLPLDELGTFRNPAELGRAIYNLAGGRGAERLKSDSQRRTPRNWRTLILSSGEISLGELMQQNGQHQKGGQAVRIFDIPLPAAGLFAGHALVGQKIRGLKQAASECYGVAGRAFIDWLVGEFADHHAMGQAIRARLLSRTDTFDESSPEITRAAQRFILVEIAGELAAEAGVLPYDPQAIKAAVRAVWATWRATIPEVDDGKRAIRAIGEFIATHPGQFPLATDVDRLPHSVAGYYKENQETGDLYLFTETGLSAALGDISKAAALSALEDAGLLYKNDSKRKKSKHFVRALGKTGRMYFYAIRASGVDPSRKNGGLAVSNGIFDTGRDGDEDTSSAAPNVPNVSDDDGGDVF</sequence>
<organism evidence="1 2">
    <name type="scientific">Imbroritus primus</name>
    <dbReference type="NCBI Taxonomy" id="3058603"/>
    <lineage>
        <taxon>Bacteria</taxon>
        <taxon>Pseudomonadati</taxon>
        <taxon>Pseudomonadota</taxon>
        <taxon>Betaproteobacteria</taxon>
        <taxon>Burkholderiales</taxon>
        <taxon>Burkholderiaceae</taxon>
        <taxon>Imbroritus</taxon>
    </lineage>
</organism>
<dbReference type="Proteomes" id="UP000004277">
    <property type="component" value="Unassembled WGS sequence"/>
</dbReference>
<comment type="caution">
    <text evidence="1">The sequence shown here is derived from an EMBL/GenBank/DDBJ whole genome shotgun (WGS) entry which is preliminary data.</text>
</comment>
<dbReference type="EMBL" id="AKCV02000015">
    <property type="protein sequence ID" value="TMS58293.1"/>
    <property type="molecule type" value="Genomic_DNA"/>
</dbReference>
<reference evidence="1" key="1">
    <citation type="submission" date="2019-05" db="EMBL/GenBank/DDBJ databases">
        <title>Revised genome assembly of Burkholderiaceae (previously Ralstonia) sp. PBA.</title>
        <authorList>
            <person name="Gan H.M."/>
        </authorList>
    </citation>
    <scope>NUCLEOTIDE SEQUENCE</scope>
    <source>
        <strain evidence="1">PBA</strain>
    </source>
</reference>
<evidence type="ECO:0000313" key="2">
    <source>
        <dbReference type="Proteomes" id="UP000004277"/>
    </source>
</evidence>